<dbReference type="OrthoDB" id="463677at2"/>
<dbReference type="EMBL" id="PVWK01000127">
    <property type="protein sequence ID" value="PSB25251.1"/>
    <property type="molecule type" value="Genomic_DNA"/>
</dbReference>
<name>A0A2T1DXT9_9CYAN</name>
<dbReference type="RefSeq" id="WP_106259259.1">
    <property type="nucleotide sequence ID" value="NZ_CAWNSW010000035.1"/>
</dbReference>
<proteinExistence type="predicted"/>
<protein>
    <submittedName>
        <fullName evidence="1">Uncharacterized protein</fullName>
    </submittedName>
</protein>
<reference evidence="2" key="1">
    <citation type="submission" date="2018-02" db="EMBL/GenBank/DDBJ databases">
        <authorList>
            <person name="Moore K."/>
            <person name="Momper L."/>
        </authorList>
    </citation>
    <scope>NUCLEOTIDE SEQUENCE [LARGE SCALE GENOMIC DNA]</scope>
    <source>
        <strain evidence="2">ULC18</strain>
    </source>
</reference>
<evidence type="ECO:0000313" key="1">
    <source>
        <dbReference type="EMBL" id="PSB25251.1"/>
    </source>
</evidence>
<evidence type="ECO:0000313" key="2">
    <source>
        <dbReference type="Proteomes" id="UP000239576"/>
    </source>
</evidence>
<comment type="caution">
    <text evidence="1">The sequence shown here is derived from an EMBL/GenBank/DDBJ whole genome shotgun (WGS) entry which is preliminary data.</text>
</comment>
<organism evidence="1 2">
    <name type="scientific">Stenomitos frigidus ULC18</name>
    <dbReference type="NCBI Taxonomy" id="2107698"/>
    <lineage>
        <taxon>Bacteria</taxon>
        <taxon>Bacillati</taxon>
        <taxon>Cyanobacteriota</taxon>
        <taxon>Cyanophyceae</taxon>
        <taxon>Leptolyngbyales</taxon>
        <taxon>Leptolyngbyaceae</taxon>
        <taxon>Stenomitos</taxon>
    </lineage>
</organism>
<dbReference type="AlphaFoldDB" id="A0A2T1DXT9"/>
<gene>
    <name evidence="1" type="ORF">C7B82_24070</name>
</gene>
<sequence>MQLSETELLQVQQALRDYEPSQPAIATLIDQDGDLDASLELLLRSQQGTATFGQASLKQVTLDVLREQLCGDEGFRQKLKDYMKNKESTPLLTGLIIYLASQVVLPFPIDPALATLAVLYISKLSLEIFCRYTEPSKDA</sequence>
<accession>A0A2T1DXT9</accession>
<keyword evidence="2" id="KW-1185">Reference proteome</keyword>
<reference evidence="1 2" key="2">
    <citation type="submission" date="2018-03" db="EMBL/GenBank/DDBJ databases">
        <title>The ancient ancestry and fast evolution of plastids.</title>
        <authorList>
            <person name="Moore K.R."/>
            <person name="Magnabosco C."/>
            <person name="Momper L."/>
            <person name="Gold D.A."/>
            <person name="Bosak T."/>
            <person name="Fournier G.P."/>
        </authorList>
    </citation>
    <scope>NUCLEOTIDE SEQUENCE [LARGE SCALE GENOMIC DNA]</scope>
    <source>
        <strain evidence="1 2">ULC18</strain>
    </source>
</reference>
<dbReference type="Proteomes" id="UP000239576">
    <property type="component" value="Unassembled WGS sequence"/>
</dbReference>